<dbReference type="Proteomes" id="UP000678499">
    <property type="component" value="Unassembled WGS sequence"/>
</dbReference>
<dbReference type="EMBL" id="CAJPEX010000397">
    <property type="protein sequence ID" value="CAG0915480.1"/>
    <property type="molecule type" value="Genomic_DNA"/>
</dbReference>
<dbReference type="EMBL" id="OA882434">
    <property type="protein sequence ID" value="CAD7275328.1"/>
    <property type="molecule type" value="Genomic_DNA"/>
</dbReference>
<dbReference type="SUPFAM" id="SSF50978">
    <property type="entry name" value="WD40 repeat-like"/>
    <property type="match status" value="1"/>
</dbReference>
<evidence type="ECO:0000313" key="5">
    <source>
        <dbReference type="Proteomes" id="UP000678499"/>
    </source>
</evidence>
<keyword evidence="5" id="KW-1185">Reference proteome</keyword>
<keyword evidence="2" id="KW-0677">Repeat</keyword>
<proteinExistence type="predicted"/>
<organism evidence="4">
    <name type="scientific">Notodromas monacha</name>
    <dbReference type="NCBI Taxonomy" id="399045"/>
    <lineage>
        <taxon>Eukaryota</taxon>
        <taxon>Metazoa</taxon>
        <taxon>Ecdysozoa</taxon>
        <taxon>Arthropoda</taxon>
        <taxon>Crustacea</taxon>
        <taxon>Oligostraca</taxon>
        <taxon>Ostracoda</taxon>
        <taxon>Podocopa</taxon>
        <taxon>Podocopida</taxon>
        <taxon>Cypridocopina</taxon>
        <taxon>Cypridoidea</taxon>
        <taxon>Cyprididae</taxon>
        <taxon>Notodromas</taxon>
    </lineage>
</organism>
<evidence type="ECO:0000256" key="2">
    <source>
        <dbReference type="ARBA" id="ARBA00022737"/>
    </source>
</evidence>
<dbReference type="InterPro" id="IPR001680">
    <property type="entry name" value="WD40_rpt"/>
</dbReference>
<accession>A0A7R9BHB2</accession>
<dbReference type="SMART" id="SM00320">
    <property type="entry name" value="WD40"/>
    <property type="match status" value="4"/>
</dbReference>
<dbReference type="OrthoDB" id="7668193at2759"/>
<dbReference type="PROSITE" id="PS00678">
    <property type="entry name" value="WD_REPEATS_1"/>
    <property type="match status" value="1"/>
</dbReference>
<dbReference type="Pfam" id="PF00400">
    <property type="entry name" value="WD40"/>
    <property type="match status" value="1"/>
</dbReference>
<reference evidence="4" key="1">
    <citation type="submission" date="2020-11" db="EMBL/GenBank/DDBJ databases">
        <authorList>
            <person name="Tran Van P."/>
        </authorList>
    </citation>
    <scope>NUCLEOTIDE SEQUENCE</scope>
</reference>
<dbReference type="InterPro" id="IPR015943">
    <property type="entry name" value="WD40/YVTN_repeat-like_dom_sf"/>
</dbReference>
<keyword evidence="1 3" id="KW-0853">WD repeat</keyword>
<dbReference type="PROSITE" id="PS50082">
    <property type="entry name" value="WD_REPEATS_2"/>
    <property type="match status" value="1"/>
</dbReference>
<gene>
    <name evidence="4" type="ORF">NMOB1V02_LOCUS3126</name>
</gene>
<dbReference type="PANTHER" id="PTHR19854">
    <property type="entry name" value="TRANSDUCIN BETA-LIKE 3"/>
    <property type="match status" value="1"/>
</dbReference>
<evidence type="ECO:0000313" key="4">
    <source>
        <dbReference type="EMBL" id="CAD7275328.1"/>
    </source>
</evidence>
<evidence type="ECO:0000256" key="3">
    <source>
        <dbReference type="PROSITE-ProRule" id="PRU00221"/>
    </source>
</evidence>
<sequence length="321" mass="35881">MAKLAREPFFVLSAGETQVMHVSFAETSCELTSAYSTGYWSVWDLNVMRERQRVMVSDDPCMYSRKLADNELVAYSRRHGLTVWDDRGCRIMEIPSSHSGFCRPSVLKNLAFLPASDSSVKCYDLKARRTSWIKDCQDFVANKLGLIMCVEAFALPDESCMVFCGFESGTVILLRGRNSEVTFGGSVNVSQESNPCFSLDYDPELRLGVAGSSDAVIRAFDTSEDCEILPECVKKVKLKCAGVNCMKLRFVEPKMLAVSCWDFGVRIFDWKAEGKLHPVAYCPFHSASIESLAFSGTPLLKRKKLFMAAGSMDGKITFWDI</sequence>
<evidence type="ECO:0000256" key="1">
    <source>
        <dbReference type="ARBA" id="ARBA00022574"/>
    </source>
</evidence>
<dbReference type="Gene3D" id="2.130.10.10">
    <property type="entry name" value="YVTN repeat-like/Quinoprotein amine dehydrogenase"/>
    <property type="match status" value="2"/>
</dbReference>
<dbReference type="AlphaFoldDB" id="A0A7R9BHB2"/>
<feature type="repeat" description="WD" evidence="3">
    <location>
        <begin position="306"/>
        <end position="321"/>
    </location>
</feature>
<protein>
    <submittedName>
        <fullName evidence="4">Uncharacterized protein</fullName>
    </submittedName>
</protein>
<dbReference type="PROSITE" id="PS50294">
    <property type="entry name" value="WD_REPEATS_REGION"/>
    <property type="match status" value="1"/>
</dbReference>
<dbReference type="PANTHER" id="PTHR19854:SF1">
    <property type="entry name" value="GUANINE NUCLEOTIDE-BINDING PROTEIN SUBUNIT BETA-LIKE PROTEIN 1"/>
    <property type="match status" value="1"/>
</dbReference>
<dbReference type="InterPro" id="IPR019775">
    <property type="entry name" value="WD40_repeat_CS"/>
</dbReference>
<name>A0A7R9BHB2_9CRUS</name>
<dbReference type="InterPro" id="IPR036322">
    <property type="entry name" value="WD40_repeat_dom_sf"/>
</dbReference>